<dbReference type="EMBL" id="JBHSGP010000005">
    <property type="protein sequence ID" value="MFC4721174.1"/>
    <property type="molecule type" value="Genomic_DNA"/>
</dbReference>
<dbReference type="Proteomes" id="UP001595953">
    <property type="component" value="Unassembled WGS sequence"/>
</dbReference>
<reference evidence="2" key="1">
    <citation type="journal article" date="2019" name="Int. J. Syst. Evol. Microbiol.">
        <title>The Global Catalogue of Microorganisms (GCM) 10K type strain sequencing project: providing services to taxonomists for standard genome sequencing and annotation.</title>
        <authorList>
            <consortium name="The Broad Institute Genomics Platform"/>
            <consortium name="The Broad Institute Genome Sequencing Center for Infectious Disease"/>
            <person name="Wu L."/>
            <person name="Ma J."/>
        </authorList>
    </citation>
    <scope>NUCLEOTIDE SEQUENCE [LARGE SCALE GENOMIC DNA]</scope>
    <source>
        <strain evidence="2">CCUG 63682</strain>
    </source>
</reference>
<evidence type="ECO:0000313" key="2">
    <source>
        <dbReference type="Proteomes" id="UP001595953"/>
    </source>
</evidence>
<keyword evidence="2" id="KW-1185">Reference proteome</keyword>
<protein>
    <submittedName>
        <fullName evidence="1">Uncharacterized protein</fullName>
    </submittedName>
</protein>
<organism evidence="1 2">
    <name type="scientific">Geojedonia litorea</name>
    <dbReference type="NCBI Taxonomy" id="1268269"/>
    <lineage>
        <taxon>Bacteria</taxon>
        <taxon>Pseudomonadati</taxon>
        <taxon>Bacteroidota</taxon>
        <taxon>Flavobacteriia</taxon>
        <taxon>Flavobacteriales</taxon>
        <taxon>Flavobacteriaceae</taxon>
        <taxon>Geojedonia</taxon>
    </lineage>
</organism>
<gene>
    <name evidence="1" type="ORF">ACFO5O_02490</name>
</gene>
<sequence length="70" mass="8058">MNRLCIYPKEVATITGKSLSSSRALIRLIKDAHGKSKRQLVTIKEFCDYEGLPYEEVFNMINKVPYAIEH</sequence>
<accession>A0ABV9N1M7</accession>
<comment type="caution">
    <text evidence="1">The sequence shown here is derived from an EMBL/GenBank/DDBJ whole genome shotgun (WGS) entry which is preliminary data.</text>
</comment>
<evidence type="ECO:0000313" key="1">
    <source>
        <dbReference type="EMBL" id="MFC4721174.1"/>
    </source>
</evidence>
<name>A0ABV9N1M7_9FLAO</name>
<dbReference type="RefSeq" id="WP_387960632.1">
    <property type="nucleotide sequence ID" value="NZ_JBHSGP010000005.1"/>
</dbReference>
<proteinExistence type="predicted"/>